<feature type="compositionally biased region" description="Basic and acidic residues" evidence="4">
    <location>
        <begin position="1"/>
        <end position="13"/>
    </location>
</feature>
<dbReference type="Pfam" id="PF03717">
    <property type="entry name" value="PBP_dimer"/>
    <property type="match status" value="1"/>
</dbReference>
<comment type="caution">
    <text evidence="8">The sequence shown here is derived from an EMBL/GenBank/DDBJ whole genome shotgun (WGS) entry which is preliminary data.</text>
</comment>
<dbReference type="Gene3D" id="3.90.1310.10">
    <property type="entry name" value="Penicillin-binding protein 2a (Domain 2)"/>
    <property type="match status" value="1"/>
</dbReference>
<keyword evidence="3 5" id="KW-0472">Membrane</keyword>
<gene>
    <name evidence="8" type="ORF">ABIE19_000826</name>
</gene>
<dbReference type="SUPFAM" id="SSF56601">
    <property type="entry name" value="beta-lactamase/transpeptidase-like"/>
    <property type="match status" value="1"/>
</dbReference>
<keyword evidence="2 8" id="KW-0645">Protease</keyword>
<dbReference type="EMBL" id="JBEPTF010000001">
    <property type="protein sequence ID" value="MET4682917.1"/>
    <property type="molecule type" value="Genomic_DNA"/>
</dbReference>
<keyword evidence="5" id="KW-1133">Transmembrane helix</keyword>
<dbReference type="InterPro" id="IPR001460">
    <property type="entry name" value="PCN-bd_Tpept"/>
</dbReference>
<reference evidence="8 9" key="1">
    <citation type="submission" date="2024-06" db="EMBL/GenBank/DDBJ databases">
        <title>Sorghum-associated microbial communities from plants grown in Nebraska, USA.</title>
        <authorList>
            <person name="Schachtman D."/>
        </authorList>
    </citation>
    <scope>NUCLEOTIDE SEQUENCE [LARGE SCALE GENOMIC DNA]</scope>
    <source>
        <strain evidence="8 9">2814</strain>
    </source>
</reference>
<proteinExistence type="predicted"/>
<dbReference type="GO" id="GO:0009002">
    <property type="term" value="F:serine-type D-Ala-D-Ala carboxypeptidase activity"/>
    <property type="evidence" value="ECO:0007669"/>
    <property type="project" value="UniProtKB-EC"/>
</dbReference>
<sequence length="601" mass="64638">MSVHDHHGMDYRRPAQGRAQPRPQAPSVGGLFAAWGRWVSACIWWLEHSFERARADGRPEEDTRVRIFLILAVFSAVFVCLALGATHAALLAPRSGAAGAFNPNALTRADLVDRNGQLLATNITHYGLYIDPREIWDPAAAKAQLRRALPRLSAARIDRVLAGDRRLIVLNGLTPSERRAVHDLALGGVSFEPEDRRVYPLGTSAAHLIGRADTGGEGVSGAELAFNQDIRAAGAAGEDFQLSIDLRVQGVVENELAAAAEQVKAKGAVAVVADAQTGEILAMASWPTYDANRRNSAPDEALINRVTSAHYEMGSVFKSFTVAAGIDTGRADMNTLFDASQALQIGKRRITDFHATNKVLTLEEVYLHSSNIGTSRLAVEMGGDVMRDYFRRLGLLDAAPIELKESASPPKVRKWDDTTLASLSFGYGIMITPIQYVAAYGALVNGGRYVQPTLRKGGRPDAPTRQVVSAETSATMLDLMRRNVTRGSGRFADAPGLRVGGKTGSANKLVNGRYNPAVAVGSFAGVFPADGPVTAKRYTVFVLMDEPGTFPRTGGYVAAPAVGRIADRIAPFLGVQRKADRWSTALGEKIPEFQDVEGDGR</sequence>
<protein>
    <submittedName>
        <fullName evidence="8">Cell division protein FtsI (Penicillin-binding protein 3)</fullName>
        <ecNumber evidence="8">3.4.16.4</ecNumber>
    </submittedName>
</protein>
<feature type="region of interest" description="Disordered" evidence="4">
    <location>
        <begin position="1"/>
        <end position="25"/>
    </location>
</feature>
<comment type="subcellular location">
    <subcellularLocation>
        <location evidence="1">Membrane</location>
    </subcellularLocation>
</comment>
<dbReference type="InterPro" id="IPR012338">
    <property type="entry name" value="Beta-lactam/transpept-like"/>
</dbReference>
<dbReference type="SUPFAM" id="SSF56519">
    <property type="entry name" value="Penicillin binding protein dimerisation domain"/>
    <property type="match status" value="1"/>
</dbReference>
<name>A0ABV2RAE7_9CAUL</name>
<feature type="domain" description="Penicillin-binding protein transpeptidase" evidence="6">
    <location>
        <begin position="269"/>
        <end position="565"/>
    </location>
</feature>
<feature type="domain" description="Penicillin-binding protein dimerisation" evidence="7">
    <location>
        <begin position="107"/>
        <end position="212"/>
    </location>
</feature>
<evidence type="ECO:0000313" key="9">
    <source>
        <dbReference type="Proteomes" id="UP001549313"/>
    </source>
</evidence>
<keyword evidence="8" id="KW-0132">Cell division</keyword>
<keyword evidence="2 8" id="KW-0121">Carboxypeptidase</keyword>
<dbReference type="InterPro" id="IPR050515">
    <property type="entry name" value="Beta-lactam/transpept"/>
</dbReference>
<keyword evidence="5" id="KW-0812">Transmembrane</keyword>
<dbReference type="InterPro" id="IPR005311">
    <property type="entry name" value="PBP_dimer"/>
</dbReference>
<organism evidence="8 9">
    <name type="scientific">Brevundimonas faecalis</name>
    <dbReference type="NCBI Taxonomy" id="947378"/>
    <lineage>
        <taxon>Bacteria</taxon>
        <taxon>Pseudomonadati</taxon>
        <taxon>Pseudomonadota</taxon>
        <taxon>Alphaproteobacteria</taxon>
        <taxon>Caulobacterales</taxon>
        <taxon>Caulobacteraceae</taxon>
        <taxon>Brevundimonas</taxon>
    </lineage>
</organism>
<keyword evidence="8" id="KW-0131">Cell cycle</keyword>
<dbReference type="Pfam" id="PF00905">
    <property type="entry name" value="Transpeptidase"/>
    <property type="match status" value="1"/>
</dbReference>
<dbReference type="Gene3D" id="3.40.710.10">
    <property type="entry name" value="DD-peptidase/beta-lactamase superfamily"/>
    <property type="match status" value="1"/>
</dbReference>
<evidence type="ECO:0000256" key="2">
    <source>
        <dbReference type="ARBA" id="ARBA00022645"/>
    </source>
</evidence>
<dbReference type="Gene3D" id="3.30.450.330">
    <property type="match status" value="1"/>
</dbReference>
<dbReference type="Proteomes" id="UP001549313">
    <property type="component" value="Unassembled WGS sequence"/>
</dbReference>
<evidence type="ECO:0000256" key="5">
    <source>
        <dbReference type="SAM" id="Phobius"/>
    </source>
</evidence>
<dbReference type="InterPro" id="IPR036138">
    <property type="entry name" value="PBP_dimer_sf"/>
</dbReference>
<dbReference type="PANTHER" id="PTHR30627">
    <property type="entry name" value="PEPTIDOGLYCAN D,D-TRANSPEPTIDASE"/>
    <property type="match status" value="1"/>
</dbReference>
<dbReference type="EC" id="3.4.16.4" evidence="8"/>
<evidence type="ECO:0000256" key="4">
    <source>
        <dbReference type="SAM" id="MobiDB-lite"/>
    </source>
</evidence>
<evidence type="ECO:0000259" key="6">
    <source>
        <dbReference type="Pfam" id="PF00905"/>
    </source>
</evidence>
<evidence type="ECO:0000313" key="8">
    <source>
        <dbReference type="EMBL" id="MET4682917.1"/>
    </source>
</evidence>
<dbReference type="PANTHER" id="PTHR30627:SF1">
    <property type="entry name" value="PEPTIDOGLYCAN D,D-TRANSPEPTIDASE FTSI"/>
    <property type="match status" value="1"/>
</dbReference>
<accession>A0ABV2RAE7</accession>
<keyword evidence="8" id="KW-0378">Hydrolase</keyword>
<feature type="transmembrane region" description="Helical" evidence="5">
    <location>
        <begin position="67"/>
        <end position="92"/>
    </location>
</feature>
<evidence type="ECO:0000256" key="1">
    <source>
        <dbReference type="ARBA" id="ARBA00004370"/>
    </source>
</evidence>
<keyword evidence="9" id="KW-1185">Reference proteome</keyword>
<evidence type="ECO:0000259" key="7">
    <source>
        <dbReference type="Pfam" id="PF03717"/>
    </source>
</evidence>
<dbReference type="GO" id="GO:0051301">
    <property type="term" value="P:cell division"/>
    <property type="evidence" value="ECO:0007669"/>
    <property type="project" value="UniProtKB-KW"/>
</dbReference>
<feature type="compositionally biased region" description="Low complexity" evidence="4">
    <location>
        <begin position="14"/>
        <end position="25"/>
    </location>
</feature>
<evidence type="ECO:0000256" key="3">
    <source>
        <dbReference type="ARBA" id="ARBA00023136"/>
    </source>
</evidence>